<protein>
    <submittedName>
        <fullName evidence="2">Uncharacterized protein</fullName>
    </submittedName>
</protein>
<name>A0ABR2N7W0_9ROSI</name>
<proteinExistence type="predicted"/>
<gene>
    <name evidence="2" type="ORF">V6N11_058061</name>
</gene>
<feature type="region of interest" description="Disordered" evidence="1">
    <location>
        <begin position="141"/>
        <end position="193"/>
    </location>
</feature>
<reference evidence="2 3" key="1">
    <citation type="journal article" date="2024" name="G3 (Bethesda)">
        <title>Genome assembly of Hibiscus sabdariffa L. provides insights into metabolisms of medicinal natural products.</title>
        <authorList>
            <person name="Kim T."/>
        </authorList>
    </citation>
    <scope>NUCLEOTIDE SEQUENCE [LARGE SCALE GENOMIC DNA]</scope>
    <source>
        <strain evidence="2">TK-2024</strain>
        <tissue evidence="2">Old leaves</tissue>
    </source>
</reference>
<feature type="compositionally biased region" description="Basic and acidic residues" evidence="1">
    <location>
        <begin position="170"/>
        <end position="180"/>
    </location>
</feature>
<accession>A0ABR2N7W0</accession>
<evidence type="ECO:0000313" key="3">
    <source>
        <dbReference type="Proteomes" id="UP001396334"/>
    </source>
</evidence>
<organism evidence="2 3">
    <name type="scientific">Hibiscus sabdariffa</name>
    <name type="common">roselle</name>
    <dbReference type="NCBI Taxonomy" id="183260"/>
    <lineage>
        <taxon>Eukaryota</taxon>
        <taxon>Viridiplantae</taxon>
        <taxon>Streptophyta</taxon>
        <taxon>Embryophyta</taxon>
        <taxon>Tracheophyta</taxon>
        <taxon>Spermatophyta</taxon>
        <taxon>Magnoliopsida</taxon>
        <taxon>eudicotyledons</taxon>
        <taxon>Gunneridae</taxon>
        <taxon>Pentapetalae</taxon>
        <taxon>rosids</taxon>
        <taxon>malvids</taxon>
        <taxon>Malvales</taxon>
        <taxon>Malvaceae</taxon>
        <taxon>Malvoideae</taxon>
        <taxon>Hibiscus</taxon>
    </lineage>
</organism>
<sequence length="383" mass="41689">MGLGEGLLEKAGSEVNKMEVRFVGQAQENGSQTDLIIKEGMKSNNMQTIDRMVTCFTELVDGSIEKLVEPKRSWAKVVEDNVNSSRIESLKHEEINSSDTYIGTEPFDVPEVDLKVLDVVFSVRVSEAKLFLRGPRVSRVVQENRSDKSNSDSEDMMANSATSDVGNGSGRDRKEGECQRESGGAIHGADSGETGQVLWRGNQLWDNVGEGVESDAQVTKRDAVSALPGSDGLNLELGGPVVPYKGTAADVIMYRGSHRKVRLLNGVIRSVQSPTEVLANAKRKGKGRGRPQKEGEVSIRQIAPNSPSVIADISITDSAVNCRQSAILREAKATAGLDSHTTSSVVDRLRELKVFLKQWNRESFGCIKTQIETTTALLNDLDD</sequence>
<evidence type="ECO:0000313" key="2">
    <source>
        <dbReference type="EMBL" id="KAK8972253.1"/>
    </source>
</evidence>
<comment type="caution">
    <text evidence="2">The sequence shown here is derived from an EMBL/GenBank/DDBJ whole genome shotgun (WGS) entry which is preliminary data.</text>
</comment>
<evidence type="ECO:0000256" key="1">
    <source>
        <dbReference type="SAM" id="MobiDB-lite"/>
    </source>
</evidence>
<feature type="compositionally biased region" description="Basic and acidic residues" evidence="1">
    <location>
        <begin position="142"/>
        <end position="151"/>
    </location>
</feature>
<dbReference type="Proteomes" id="UP001396334">
    <property type="component" value="Unassembled WGS sequence"/>
</dbReference>
<keyword evidence="3" id="KW-1185">Reference proteome</keyword>
<dbReference type="EMBL" id="JBBPBN010000222">
    <property type="protein sequence ID" value="KAK8972253.1"/>
    <property type="molecule type" value="Genomic_DNA"/>
</dbReference>